<comment type="caution">
    <text evidence="5">The sequence shown here is derived from an EMBL/GenBank/DDBJ whole genome shotgun (WGS) entry which is preliminary data.</text>
</comment>
<comment type="similarity">
    <text evidence="1">Belongs to the Gfo/Idh/MocA family.</text>
</comment>
<name>A0ABW3FNY6_9PSEU</name>
<evidence type="ECO:0000259" key="4">
    <source>
        <dbReference type="Pfam" id="PF22725"/>
    </source>
</evidence>
<dbReference type="InterPro" id="IPR000683">
    <property type="entry name" value="Gfo/Idh/MocA-like_OxRdtase_N"/>
</dbReference>
<dbReference type="SUPFAM" id="SSF55347">
    <property type="entry name" value="Glyceraldehyde-3-phosphate dehydrogenase-like, C-terminal domain"/>
    <property type="match status" value="1"/>
</dbReference>
<evidence type="ECO:0000256" key="2">
    <source>
        <dbReference type="ARBA" id="ARBA00023002"/>
    </source>
</evidence>
<evidence type="ECO:0000256" key="1">
    <source>
        <dbReference type="ARBA" id="ARBA00010928"/>
    </source>
</evidence>
<keyword evidence="6" id="KW-1185">Reference proteome</keyword>
<dbReference type="PANTHER" id="PTHR22604">
    <property type="entry name" value="OXIDOREDUCTASES"/>
    <property type="match status" value="1"/>
</dbReference>
<dbReference type="RefSeq" id="WP_263252586.1">
    <property type="nucleotide sequence ID" value="NZ_BAABLT010000001.1"/>
</dbReference>
<keyword evidence="2" id="KW-0560">Oxidoreductase</keyword>
<sequence length="328" mass="35104">MRPDSTPIRLGVLGCADIAARRVLPAVAATPGIRVAAVGSRSRGKAEQLADRFGAAPVQGYQRVLDRDDVDAVYVPLPTGLHAEWIDRALRAGKHVLAEKPLTTSPSDTAALVDLARSRGLALVENFMFVHHGQHEHVRGLLDRGAIGRLRAFSAAFAIPPRPADDIRYRPELGGGALFDVGGYPTRAALHFLGTDLHVAGAALRHDTATGVDVGGAVLLRRGDGVVAQLTFGMEHGYASRYELWGAEGRITVDHAFTPPASHRPVVRVHRQDHEERITLAADDQCTNSIAAFLRAVRGADEHDPQHTLAQARLIAAARRAAGPDEPA</sequence>
<dbReference type="EMBL" id="JBHTIW010000003">
    <property type="protein sequence ID" value="MFD0919558.1"/>
    <property type="molecule type" value="Genomic_DNA"/>
</dbReference>
<evidence type="ECO:0000313" key="6">
    <source>
        <dbReference type="Proteomes" id="UP001597018"/>
    </source>
</evidence>
<protein>
    <submittedName>
        <fullName evidence="5">Gfo/Idh/MocA family protein</fullName>
    </submittedName>
</protein>
<reference evidence="6" key="1">
    <citation type="journal article" date="2019" name="Int. J. Syst. Evol. Microbiol.">
        <title>The Global Catalogue of Microorganisms (GCM) 10K type strain sequencing project: providing services to taxonomists for standard genome sequencing and annotation.</title>
        <authorList>
            <consortium name="The Broad Institute Genomics Platform"/>
            <consortium name="The Broad Institute Genome Sequencing Center for Infectious Disease"/>
            <person name="Wu L."/>
            <person name="Ma J."/>
        </authorList>
    </citation>
    <scope>NUCLEOTIDE SEQUENCE [LARGE SCALE GENOMIC DNA]</scope>
    <source>
        <strain evidence="6">CCUG 56401</strain>
    </source>
</reference>
<dbReference type="Gene3D" id="3.40.50.720">
    <property type="entry name" value="NAD(P)-binding Rossmann-like Domain"/>
    <property type="match status" value="1"/>
</dbReference>
<dbReference type="Pfam" id="PF22725">
    <property type="entry name" value="GFO_IDH_MocA_C3"/>
    <property type="match status" value="1"/>
</dbReference>
<feature type="domain" description="GFO/IDH/MocA-like oxidoreductase" evidence="4">
    <location>
        <begin position="136"/>
        <end position="251"/>
    </location>
</feature>
<dbReference type="InterPro" id="IPR050984">
    <property type="entry name" value="Gfo/Idh/MocA_domain"/>
</dbReference>
<evidence type="ECO:0000313" key="5">
    <source>
        <dbReference type="EMBL" id="MFD0919558.1"/>
    </source>
</evidence>
<dbReference type="InterPro" id="IPR055170">
    <property type="entry name" value="GFO_IDH_MocA-like_dom"/>
</dbReference>
<dbReference type="Proteomes" id="UP001597018">
    <property type="component" value="Unassembled WGS sequence"/>
</dbReference>
<feature type="domain" description="Gfo/Idh/MocA-like oxidoreductase N-terminal" evidence="3">
    <location>
        <begin position="8"/>
        <end position="126"/>
    </location>
</feature>
<organism evidence="5 6">
    <name type="scientific">Saccharopolyspora rosea</name>
    <dbReference type="NCBI Taxonomy" id="524884"/>
    <lineage>
        <taxon>Bacteria</taxon>
        <taxon>Bacillati</taxon>
        <taxon>Actinomycetota</taxon>
        <taxon>Actinomycetes</taxon>
        <taxon>Pseudonocardiales</taxon>
        <taxon>Pseudonocardiaceae</taxon>
        <taxon>Saccharopolyspora</taxon>
    </lineage>
</organism>
<gene>
    <name evidence="5" type="ORF">ACFQ16_07370</name>
</gene>
<dbReference type="InterPro" id="IPR036291">
    <property type="entry name" value="NAD(P)-bd_dom_sf"/>
</dbReference>
<dbReference type="PANTHER" id="PTHR22604:SF105">
    <property type="entry name" value="TRANS-1,2-DIHYDROBENZENE-1,2-DIOL DEHYDROGENASE"/>
    <property type="match status" value="1"/>
</dbReference>
<dbReference type="SUPFAM" id="SSF51735">
    <property type="entry name" value="NAD(P)-binding Rossmann-fold domains"/>
    <property type="match status" value="1"/>
</dbReference>
<evidence type="ECO:0000259" key="3">
    <source>
        <dbReference type="Pfam" id="PF01408"/>
    </source>
</evidence>
<dbReference type="Gene3D" id="3.30.360.10">
    <property type="entry name" value="Dihydrodipicolinate Reductase, domain 2"/>
    <property type="match status" value="1"/>
</dbReference>
<accession>A0ABW3FNY6</accession>
<dbReference type="Pfam" id="PF01408">
    <property type="entry name" value="GFO_IDH_MocA"/>
    <property type="match status" value="1"/>
</dbReference>
<proteinExistence type="inferred from homology"/>